<evidence type="ECO:0000313" key="5">
    <source>
        <dbReference type="EMBL" id="KFE58518.1"/>
    </source>
</evidence>
<dbReference type="EMBL" id="JMCB01000035">
    <property type="protein sequence ID" value="KFE58518.1"/>
    <property type="molecule type" value="Genomic_DNA"/>
</dbReference>
<dbReference type="Gene3D" id="1.10.357.10">
    <property type="entry name" value="Tetracycline Repressor, domain 2"/>
    <property type="match status" value="1"/>
</dbReference>
<dbReference type="InterPro" id="IPR011075">
    <property type="entry name" value="TetR_C"/>
</dbReference>
<evidence type="ECO:0000259" key="3">
    <source>
        <dbReference type="Pfam" id="PF16859"/>
    </source>
</evidence>
<proteinExistence type="predicted"/>
<comment type="caution">
    <text evidence="5">The sequence shown here is derived from an EMBL/GenBank/DDBJ whole genome shotgun (WGS) entry which is preliminary data.</text>
</comment>
<keyword evidence="1" id="KW-0805">Transcription regulation</keyword>
<sequence length="127" mass="13732">MTTPRYPGTSLRDDLLALMEQAGNCDDSPEVVTATMEMARLHPDLYRTLTERFGTFVRAELDKLATRAADAGHAPLSEVELDVLCDTVVALLAHYAGPAGASIPRERLIGLVDHVLMVLLTGTRAAE</sequence>
<evidence type="ECO:0000313" key="4">
    <source>
        <dbReference type="EMBL" id="KFE58506.1"/>
    </source>
</evidence>
<evidence type="ECO:0000256" key="2">
    <source>
        <dbReference type="ARBA" id="ARBA00023163"/>
    </source>
</evidence>
<accession>A0A085VSV5</accession>
<name>A0A085VSV5_9BACT</name>
<organism evidence="5 6">
    <name type="scientific">Hyalangium minutum</name>
    <dbReference type="NCBI Taxonomy" id="394096"/>
    <lineage>
        <taxon>Bacteria</taxon>
        <taxon>Pseudomonadati</taxon>
        <taxon>Myxococcota</taxon>
        <taxon>Myxococcia</taxon>
        <taxon>Myxococcales</taxon>
        <taxon>Cystobacterineae</taxon>
        <taxon>Archangiaceae</taxon>
        <taxon>Hyalangium</taxon>
    </lineage>
</organism>
<dbReference type="Pfam" id="PF16859">
    <property type="entry name" value="TetR_C_11"/>
    <property type="match status" value="1"/>
</dbReference>
<dbReference type="SUPFAM" id="SSF48498">
    <property type="entry name" value="Tetracyclin repressor-like, C-terminal domain"/>
    <property type="match status" value="1"/>
</dbReference>
<dbReference type="PATRIC" id="fig|394096.3.peg.8956"/>
<evidence type="ECO:0000256" key="1">
    <source>
        <dbReference type="ARBA" id="ARBA00023015"/>
    </source>
</evidence>
<protein>
    <recommendedName>
        <fullName evidence="3">Tetracyclin repressor-like C-terminal domain-containing protein</fullName>
    </recommendedName>
</protein>
<gene>
    <name evidence="5" type="ORF">DB31_6239</name>
    <name evidence="4" type="ORF">DB31_6269</name>
</gene>
<feature type="domain" description="Tetracyclin repressor-like C-terminal" evidence="3">
    <location>
        <begin position="10"/>
        <end position="115"/>
    </location>
</feature>
<dbReference type="AlphaFoldDB" id="A0A085VSV5"/>
<keyword evidence="2" id="KW-0804">Transcription</keyword>
<reference evidence="5 6" key="1">
    <citation type="submission" date="2014-04" db="EMBL/GenBank/DDBJ databases">
        <title>Genome assembly of Hyalangium minutum DSM 14724.</title>
        <authorList>
            <person name="Sharma G."/>
            <person name="Subramanian S."/>
        </authorList>
    </citation>
    <scope>NUCLEOTIDE SEQUENCE [LARGE SCALE GENOMIC DNA]</scope>
    <source>
        <strain evidence="5 6">DSM 14724</strain>
    </source>
</reference>
<keyword evidence="6" id="KW-1185">Reference proteome</keyword>
<dbReference type="Proteomes" id="UP000028725">
    <property type="component" value="Unassembled WGS sequence"/>
</dbReference>
<dbReference type="InterPro" id="IPR036271">
    <property type="entry name" value="Tet_transcr_reg_TetR-rel_C_sf"/>
</dbReference>
<evidence type="ECO:0000313" key="6">
    <source>
        <dbReference type="Proteomes" id="UP000028725"/>
    </source>
</evidence>
<dbReference type="EMBL" id="JMCB01000037">
    <property type="protein sequence ID" value="KFE58506.1"/>
    <property type="molecule type" value="Genomic_DNA"/>
</dbReference>